<dbReference type="InterPro" id="IPR035890">
    <property type="entry name" value="Anti-sigma-28_factor_FlgM_sf"/>
</dbReference>
<dbReference type="Proteomes" id="UP000593626">
    <property type="component" value="Chromosome"/>
</dbReference>
<dbReference type="SUPFAM" id="SSF101498">
    <property type="entry name" value="Anti-sigma factor FlgM"/>
    <property type="match status" value="1"/>
</dbReference>
<dbReference type="Gene3D" id="6.10.140.30">
    <property type="entry name" value="Anti-sigma-28 factor FlgM"/>
    <property type="match status" value="1"/>
</dbReference>
<keyword evidence="8" id="KW-0282">Flagellum</keyword>
<sequence length="86" mass="9921">MKINHTNGAGMNPYQRQINKLDAAKAKPKQTDKIEISTTAKEMQQTNNWISDRQKKVDDLKIQVENGTYKPDPQLIAKAMKNYFQK</sequence>
<evidence type="ECO:0000256" key="4">
    <source>
        <dbReference type="ARBA" id="ARBA00022795"/>
    </source>
</evidence>
<evidence type="ECO:0000256" key="5">
    <source>
        <dbReference type="ARBA" id="ARBA00023015"/>
    </source>
</evidence>
<keyword evidence="5" id="KW-0805">Transcription regulation</keyword>
<evidence type="ECO:0000256" key="2">
    <source>
        <dbReference type="ARBA" id="ARBA00017823"/>
    </source>
</evidence>
<dbReference type="GO" id="GO:0044781">
    <property type="term" value="P:bacterial-type flagellum organization"/>
    <property type="evidence" value="ECO:0007669"/>
    <property type="project" value="UniProtKB-KW"/>
</dbReference>
<dbReference type="RefSeq" id="WP_239672187.1">
    <property type="nucleotide sequence ID" value="NZ_CP049742.1"/>
</dbReference>
<keyword evidence="8" id="KW-0966">Cell projection</keyword>
<dbReference type="InterPro" id="IPR031316">
    <property type="entry name" value="FlgM_C"/>
</dbReference>
<evidence type="ECO:0000259" key="7">
    <source>
        <dbReference type="Pfam" id="PF04316"/>
    </source>
</evidence>
<feature type="domain" description="Anti-sigma-28 factor FlgM C-terminal" evidence="7">
    <location>
        <begin position="32"/>
        <end position="80"/>
    </location>
</feature>
<keyword evidence="6" id="KW-0804">Transcription</keyword>
<dbReference type="EMBL" id="CP049742">
    <property type="protein sequence ID" value="QPC47517.1"/>
    <property type="molecule type" value="Genomic_DNA"/>
</dbReference>
<comment type="similarity">
    <text evidence="1">Belongs to the FlgM family.</text>
</comment>
<evidence type="ECO:0000313" key="9">
    <source>
        <dbReference type="Proteomes" id="UP000593626"/>
    </source>
</evidence>
<keyword evidence="3" id="KW-0678">Repressor</keyword>
<protein>
    <recommendedName>
        <fullName evidence="2">Negative regulator of flagellin synthesis</fullName>
    </recommendedName>
</protein>
<organism evidence="8 9">
    <name type="scientific">Mangrovibacillus cuniculi</name>
    <dbReference type="NCBI Taxonomy" id="2593652"/>
    <lineage>
        <taxon>Bacteria</taxon>
        <taxon>Bacillati</taxon>
        <taxon>Bacillota</taxon>
        <taxon>Bacilli</taxon>
        <taxon>Bacillales</taxon>
        <taxon>Bacillaceae</taxon>
        <taxon>Mangrovibacillus</taxon>
    </lineage>
</organism>
<dbReference type="NCBIfam" id="TIGR03824">
    <property type="entry name" value="FlgM_jcvi"/>
    <property type="match status" value="1"/>
</dbReference>
<dbReference type="GO" id="GO:0045892">
    <property type="term" value="P:negative regulation of DNA-templated transcription"/>
    <property type="evidence" value="ECO:0007669"/>
    <property type="project" value="InterPro"/>
</dbReference>
<accession>A0A7S8CCQ6</accession>
<keyword evidence="4" id="KW-1005">Bacterial flagellum biogenesis</keyword>
<gene>
    <name evidence="8" type="primary">flgM</name>
    <name evidence="8" type="ORF">G8O30_11440</name>
</gene>
<dbReference type="Pfam" id="PF04316">
    <property type="entry name" value="FlgM"/>
    <property type="match status" value="1"/>
</dbReference>
<evidence type="ECO:0000313" key="8">
    <source>
        <dbReference type="EMBL" id="QPC47517.1"/>
    </source>
</evidence>
<evidence type="ECO:0000256" key="6">
    <source>
        <dbReference type="ARBA" id="ARBA00023163"/>
    </source>
</evidence>
<reference evidence="8 9" key="1">
    <citation type="submission" date="2019-07" db="EMBL/GenBank/DDBJ databases">
        <title>Genome sequence of 2 isolates from Red Sea Mangroves.</title>
        <authorList>
            <person name="Sefrji F."/>
            <person name="Michoud G."/>
            <person name="Merlino G."/>
            <person name="Daffonchio D."/>
        </authorList>
    </citation>
    <scope>NUCLEOTIDE SEQUENCE [LARGE SCALE GENOMIC DNA]</scope>
    <source>
        <strain evidence="8 9">R1DC41</strain>
    </source>
</reference>
<keyword evidence="8" id="KW-0969">Cilium</keyword>
<name>A0A7S8CCQ6_9BACI</name>
<dbReference type="InterPro" id="IPR007412">
    <property type="entry name" value="FlgM"/>
</dbReference>
<dbReference type="KEGG" id="mcui:G8O30_11440"/>
<dbReference type="AlphaFoldDB" id="A0A7S8CCQ6"/>
<keyword evidence="9" id="KW-1185">Reference proteome</keyword>
<evidence type="ECO:0000256" key="1">
    <source>
        <dbReference type="ARBA" id="ARBA00005322"/>
    </source>
</evidence>
<proteinExistence type="inferred from homology"/>
<evidence type="ECO:0000256" key="3">
    <source>
        <dbReference type="ARBA" id="ARBA00022491"/>
    </source>
</evidence>